<evidence type="ECO:0000313" key="2">
    <source>
        <dbReference type="Proteomes" id="UP000073492"/>
    </source>
</evidence>
<protein>
    <submittedName>
        <fullName evidence="1">Uncharacterized protein</fullName>
    </submittedName>
</protein>
<keyword evidence="2" id="KW-1185">Reference proteome</keyword>
<dbReference type="EMBL" id="LFZO01000242">
    <property type="protein sequence ID" value="KXT10717.1"/>
    <property type="molecule type" value="Genomic_DNA"/>
</dbReference>
<dbReference type="OrthoDB" id="3650444at2759"/>
<proteinExistence type="predicted"/>
<name>A0A139I7J3_9PEZI</name>
<evidence type="ECO:0000313" key="1">
    <source>
        <dbReference type="EMBL" id="KXT10717.1"/>
    </source>
</evidence>
<dbReference type="AlphaFoldDB" id="A0A139I7J3"/>
<reference evidence="1 2" key="1">
    <citation type="submission" date="2015-07" db="EMBL/GenBank/DDBJ databases">
        <title>Comparative genomics of the Sigatoka disease complex on banana suggests a link between parallel evolutionary changes in Pseudocercospora fijiensis and Pseudocercospora eumusae and increased virulence on the banana host.</title>
        <authorList>
            <person name="Chang T.-C."/>
            <person name="Salvucci A."/>
            <person name="Crous P.W."/>
            <person name="Stergiopoulos I."/>
        </authorList>
    </citation>
    <scope>NUCLEOTIDE SEQUENCE [LARGE SCALE GENOMIC DNA]</scope>
    <source>
        <strain evidence="1 2">CBS 116634</strain>
    </source>
</reference>
<organism evidence="1 2">
    <name type="scientific">Pseudocercospora musae</name>
    <dbReference type="NCBI Taxonomy" id="113226"/>
    <lineage>
        <taxon>Eukaryota</taxon>
        <taxon>Fungi</taxon>
        <taxon>Dikarya</taxon>
        <taxon>Ascomycota</taxon>
        <taxon>Pezizomycotina</taxon>
        <taxon>Dothideomycetes</taxon>
        <taxon>Dothideomycetidae</taxon>
        <taxon>Mycosphaerellales</taxon>
        <taxon>Mycosphaerellaceae</taxon>
        <taxon>Pseudocercospora</taxon>
    </lineage>
</organism>
<gene>
    <name evidence="1" type="ORF">AC579_1839</name>
</gene>
<accession>A0A139I7J3</accession>
<sequence>MSSDTTSDTQGLPEKILARNEHFRKNLRVAWSKPHYPQTFDIIIQKPDGSYSAILICSDPDRRDMSATGGWTHGPSSALESLLDSMSKAVARKIDLLGRGEKDMRVTGNGIVNEAMRL</sequence>
<comment type="caution">
    <text evidence="1">The sequence shown here is derived from an EMBL/GenBank/DDBJ whole genome shotgun (WGS) entry which is preliminary data.</text>
</comment>
<dbReference type="Proteomes" id="UP000073492">
    <property type="component" value="Unassembled WGS sequence"/>
</dbReference>